<evidence type="ECO:0000313" key="4">
    <source>
        <dbReference type="EMBL" id="CUS96421.1"/>
    </source>
</evidence>
<dbReference type="SUPFAM" id="SSF69318">
    <property type="entry name" value="Integrin alpha N-terminal domain"/>
    <property type="match status" value="1"/>
</dbReference>
<dbReference type="Gene3D" id="3.30.565.10">
    <property type="entry name" value="Histidine kinase-like ATPase, C-terminal domain"/>
    <property type="match status" value="1"/>
</dbReference>
<keyword evidence="5" id="KW-1185">Reference proteome</keyword>
<evidence type="ECO:0000256" key="2">
    <source>
        <dbReference type="SAM" id="Phobius"/>
    </source>
</evidence>
<dbReference type="GO" id="GO:0016301">
    <property type="term" value="F:kinase activity"/>
    <property type="evidence" value="ECO:0007669"/>
    <property type="project" value="UniProtKB-KW"/>
</dbReference>
<dbReference type="InterPro" id="IPR005467">
    <property type="entry name" value="His_kinase_dom"/>
</dbReference>
<dbReference type="Pfam" id="PF07593">
    <property type="entry name" value="UnbV_ASPIC"/>
    <property type="match status" value="1"/>
</dbReference>
<keyword evidence="1" id="KW-0732">Signal</keyword>
<protein>
    <submittedName>
        <fullName evidence="4">Signal transduction histidine kinase</fullName>
    </submittedName>
</protein>
<keyword evidence="2" id="KW-0472">Membrane</keyword>
<dbReference type="SMART" id="SM00387">
    <property type="entry name" value="HATPase_c"/>
    <property type="match status" value="1"/>
</dbReference>
<gene>
    <name evidence="4" type="ORF">JGI23_00121</name>
</gene>
<dbReference type="Pfam" id="PF13517">
    <property type="entry name" value="FG-GAP_3"/>
    <property type="match status" value="2"/>
</dbReference>
<feature type="transmembrane region" description="Helical" evidence="2">
    <location>
        <begin position="902"/>
        <end position="924"/>
    </location>
</feature>
<dbReference type="EMBL" id="CZVW01000001">
    <property type="protein sequence ID" value="CUS96421.1"/>
    <property type="molecule type" value="Genomic_DNA"/>
</dbReference>
<dbReference type="PROSITE" id="PS50109">
    <property type="entry name" value="HIS_KIN"/>
    <property type="match status" value="1"/>
</dbReference>
<accession>A0A0P1MLI7</accession>
<organism evidence="4 5">
    <name type="scientific">Candidatus Chryseopegocella kryptomonas</name>
    <dbReference type="NCBI Taxonomy" id="1633643"/>
    <lineage>
        <taxon>Bacteria</taxon>
        <taxon>Pseudomonadati</taxon>
        <taxon>Candidatus Kryptoniota</taxon>
        <taxon>Candidatus Chryseopegocella</taxon>
    </lineage>
</organism>
<dbReference type="AlphaFoldDB" id="A0A0P1MLI7"/>
<dbReference type="InterPro" id="IPR003594">
    <property type="entry name" value="HATPase_dom"/>
</dbReference>
<dbReference type="Gene3D" id="2.130.10.130">
    <property type="entry name" value="Integrin alpha, N-terminal"/>
    <property type="match status" value="1"/>
</dbReference>
<keyword evidence="4" id="KW-0808">Transferase</keyword>
<proteinExistence type="predicted"/>
<dbReference type="PANTHER" id="PTHR16026">
    <property type="entry name" value="CARTILAGE ACIDIC PROTEIN 1"/>
    <property type="match status" value="1"/>
</dbReference>
<feature type="transmembrane region" description="Helical" evidence="2">
    <location>
        <begin position="936"/>
        <end position="958"/>
    </location>
</feature>
<feature type="transmembrane region" description="Helical" evidence="2">
    <location>
        <begin position="864"/>
        <end position="882"/>
    </location>
</feature>
<evidence type="ECO:0000259" key="3">
    <source>
        <dbReference type="PROSITE" id="PS50109"/>
    </source>
</evidence>
<evidence type="ECO:0000313" key="5">
    <source>
        <dbReference type="Proteomes" id="UP000199197"/>
    </source>
</evidence>
<dbReference type="Pfam" id="PF02518">
    <property type="entry name" value="HATPase_c"/>
    <property type="match status" value="1"/>
</dbReference>
<dbReference type="InterPro" id="IPR013517">
    <property type="entry name" value="FG-GAP"/>
</dbReference>
<dbReference type="InterPro" id="IPR028994">
    <property type="entry name" value="Integrin_alpha_N"/>
</dbReference>
<feature type="domain" description="Histidine kinase" evidence="3">
    <location>
        <begin position="1132"/>
        <end position="1234"/>
    </location>
</feature>
<keyword evidence="2" id="KW-0812">Transmembrane</keyword>
<reference evidence="5" key="1">
    <citation type="submission" date="2015-11" db="EMBL/GenBank/DDBJ databases">
        <authorList>
            <person name="Varghese N."/>
        </authorList>
    </citation>
    <scope>NUCLEOTIDE SEQUENCE [LARGE SCALE GENOMIC DNA]</scope>
    <source>
        <strain evidence="5">JGI-23</strain>
    </source>
</reference>
<dbReference type="InterPro" id="IPR027039">
    <property type="entry name" value="Crtac1"/>
</dbReference>
<name>A0A0P1MLI7_9BACT</name>
<dbReference type="Proteomes" id="UP000199197">
    <property type="component" value="Unassembled WGS sequence"/>
</dbReference>
<keyword evidence="4" id="KW-0418">Kinase</keyword>
<sequence>MLNWYFLWVAFLFLTFHCGLNAKEGYREFKFSITHKIISVRAVSDKSVFIFTNFSIVHFNGVRWRVLKSGIGEIKNADTDGEYIIVDVKRLDKDFVKPNFILMRFNGEVIIDEVKLEIPMTHSSNSIKFVSRGRCIIGGLFEYCFISLGDSIRYKIFPFSERVFILSHYTTNYPYPALVFNGLYSIYSLKLPHFSDLNRRDSYFVKFFDDVISGAVKPEISKLLDLDSIVSKFGNFKTVIPYSRGYILNFERGGLGFVRENQPFVFEFIRAVSGISFVDVKNEYITEVVSAGGDVFYAVLKTGEILKIEISGGDIVAKILNLNVKAFHILCSDKNLFVIGVNEILSVPLSEIDKFSISSENKFGGNFIFNINHLHFGSSYGIGASDVNGDGVEDIFIVDLDAPDYLYDGRYIKSPERKNISIESGISGRSWEKNKIGINVSVCTGDINNDGYEDFVVSYIQGSNCVYFNRRGYFRDVTKELGLDVDMRRSEHVSISDVNCDGWVDIFMTSFEGSNRLFISDAGNMFYDRTLESALLSDGRTVCAVFGDINGDGYPDLYIGNWTGGNKMYLNRGDGTFVDFTLESGTGGDLLMKTNSAIFTDFDNDGDLDLFLGNRGKGNKLFLNDGSGRFKDITVESGLFEPQIFTYGCTAGDFDNDGWIDIFIVYLGGIKLYRNIGLRNGIPIFEDVTEDYIRILERGMIDGYNTCCVSSDFDGDGDLDIFVSQNNGTSFYLENLTCDVSKIKNFIKVGVKGVRSNSDGIDSKISLFRNGELIGTRYVVSGSGYASSESKVIHFGLGDVLGGDEFEIEVEFPLVDGERVIKRVKVKPGQFVQVYEFDGLKAIAFDIVKFFKREINGFEFKIEIFKIAFLIILVLLYFYLYLNRAFESVMKITNRGRILRLIFLPVYSYVILRILISISFEISFQPYYWISGERIYLFNDVIPFAFSVLVLFILHFNFKRRLKIASLRGGLYSELIARIEEFGHSAQKSSILTRISLLIKNFDSADLEFERRLIELLNEYKEIVQPELESISDISEILSLDFDRGVVEKLNSEISNLLKKGLGNNLSREKILIPSLILRLYEQINKLREIVFSNFITQVESSISDVLKVLKCDFIKFKSNGENAVIFGRDDFTEVISIILKNSIDSVSGVESPEIKVEVLNFDGYVEIHIVDNGLGVNSGSIDRIISGGFSTKPYGHGFGLSYVKMCVRKYGGEMKILPVERGFYIVLKLRKAVVKIKN</sequence>
<dbReference type="InterPro" id="IPR036890">
    <property type="entry name" value="HATPase_C_sf"/>
</dbReference>
<dbReference type="PANTHER" id="PTHR16026:SF0">
    <property type="entry name" value="CARTILAGE ACIDIC PROTEIN 1"/>
    <property type="match status" value="1"/>
</dbReference>
<evidence type="ECO:0000256" key="1">
    <source>
        <dbReference type="ARBA" id="ARBA00022729"/>
    </source>
</evidence>
<keyword evidence="2" id="KW-1133">Transmembrane helix</keyword>
<dbReference type="InterPro" id="IPR011519">
    <property type="entry name" value="UnbV_ASPIC"/>
</dbReference>
<dbReference type="SUPFAM" id="SSF55874">
    <property type="entry name" value="ATPase domain of HSP90 chaperone/DNA topoisomerase II/histidine kinase"/>
    <property type="match status" value="1"/>
</dbReference>